<dbReference type="GO" id="GO:0000976">
    <property type="term" value="F:transcription cis-regulatory region binding"/>
    <property type="evidence" value="ECO:0007669"/>
    <property type="project" value="TreeGrafter"/>
</dbReference>
<keyword evidence="1" id="KW-0805">Transcription regulation</keyword>
<dbReference type="OrthoDB" id="3869819at2"/>
<dbReference type="Proteomes" id="UP000192801">
    <property type="component" value="Unassembled WGS sequence"/>
</dbReference>
<dbReference type="AlphaFoldDB" id="A0A1X0DLK0"/>
<evidence type="ECO:0000313" key="4">
    <source>
        <dbReference type="EMBL" id="ORA73274.1"/>
    </source>
</evidence>
<sequence length="184" mass="19560">MNATETGARGRTRRAILDAAMSVLSAEPAAPLGDIAAAADVGRSTLHRYFPERTDLIRALAVHVHEISTAAIVAADPASGTPAEALRRVIESQLDIGPIVVNIYMDPNVLADPALMSHLDTGDDAIIEVLERASTGNVPPGWARRVFWALLEAGFDALLQDNLPRHQIVDAIMTSLTEGLIAPT</sequence>
<gene>
    <name evidence="4" type="ORF">BST26_02355</name>
</gene>
<protein>
    <submittedName>
        <fullName evidence="4">TetR family transcriptional regulator</fullName>
    </submittedName>
</protein>
<comment type="caution">
    <text evidence="4">The sequence shown here is derived from an EMBL/GenBank/DDBJ whole genome shotgun (WGS) entry which is preliminary data.</text>
</comment>
<keyword evidence="5" id="KW-1185">Reference proteome</keyword>
<dbReference type="InterPro" id="IPR009057">
    <property type="entry name" value="Homeodomain-like_sf"/>
</dbReference>
<dbReference type="InterPro" id="IPR050109">
    <property type="entry name" value="HTH-type_TetR-like_transc_reg"/>
</dbReference>
<dbReference type="Gene3D" id="1.10.357.10">
    <property type="entry name" value="Tetracycline Repressor, domain 2"/>
    <property type="match status" value="1"/>
</dbReference>
<keyword evidence="3" id="KW-0804">Transcription</keyword>
<proteinExistence type="predicted"/>
<reference evidence="4 5" key="1">
    <citation type="submission" date="2016-12" db="EMBL/GenBank/DDBJ databases">
        <title>The new phylogeny of genus Mycobacterium.</title>
        <authorList>
            <person name="Tortoli E."/>
            <person name="Trovato A."/>
            <person name="Cirillo D.M."/>
        </authorList>
    </citation>
    <scope>NUCLEOTIDE SEQUENCE [LARGE SCALE GENOMIC DNA]</scope>
    <source>
        <strain evidence="4 5">DSM 45130</strain>
    </source>
</reference>
<dbReference type="InterPro" id="IPR001647">
    <property type="entry name" value="HTH_TetR"/>
</dbReference>
<evidence type="ECO:0000256" key="2">
    <source>
        <dbReference type="ARBA" id="ARBA00023125"/>
    </source>
</evidence>
<dbReference type="GO" id="GO:0003700">
    <property type="term" value="F:DNA-binding transcription factor activity"/>
    <property type="evidence" value="ECO:0007669"/>
    <property type="project" value="TreeGrafter"/>
</dbReference>
<dbReference type="RefSeq" id="WP_083029224.1">
    <property type="nucleotide sequence ID" value="NZ_AP022618.1"/>
</dbReference>
<dbReference type="SUPFAM" id="SSF46689">
    <property type="entry name" value="Homeodomain-like"/>
    <property type="match status" value="1"/>
</dbReference>
<evidence type="ECO:0000256" key="3">
    <source>
        <dbReference type="ARBA" id="ARBA00023163"/>
    </source>
</evidence>
<accession>A0A1X0DLK0</accession>
<evidence type="ECO:0000256" key="1">
    <source>
        <dbReference type="ARBA" id="ARBA00023015"/>
    </source>
</evidence>
<dbReference type="STRING" id="444597.BST26_02355"/>
<dbReference type="Pfam" id="PF00440">
    <property type="entry name" value="TetR_N"/>
    <property type="match status" value="1"/>
</dbReference>
<evidence type="ECO:0000313" key="5">
    <source>
        <dbReference type="Proteomes" id="UP000192801"/>
    </source>
</evidence>
<dbReference type="PANTHER" id="PTHR30055:SF234">
    <property type="entry name" value="HTH-TYPE TRANSCRIPTIONAL REGULATOR BETI"/>
    <property type="match status" value="1"/>
</dbReference>
<name>A0A1X0DLK0_9MYCO</name>
<dbReference type="PROSITE" id="PS50977">
    <property type="entry name" value="HTH_TETR_2"/>
    <property type="match status" value="1"/>
</dbReference>
<keyword evidence="2" id="KW-0238">DNA-binding</keyword>
<organism evidence="4 5">
    <name type="scientific">Mycolicibacterium insubricum</name>
    <dbReference type="NCBI Taxonomy" id="444597"/>
    <lineage>
        <taxon>Bacteria</taxon>
        <taxon>Bacillati</taxon>
        <taxon>Actinomycetota</taxon>
        <taxon>Actinomycetes</taxon>
        <taxon>Mycobacteriales</taxon>
        <taxon>Mycobacteriaceae</taxon>
        <taxon>Mycolicibacterium</taxon>
    </lineage>
</organism>
<dbReference type="PANTHER" id="PTHR30055">
    <property type="entry name" value="HTH-TYPE TRANSCRIPTIONAL REGULATOR RUTR"/>
    <property type="match status" value="1"/>
</dbReference>
<dbReference type="EMBL" id="MVHS01000004">
    <property type="protein sequence ID" value="ORA73274.1"/>
    <property type="molecule type" value="Genomic_DNA"/>
</dbReference>